<keyword evidence="15" id="KW-0325">Glycoprotein</keyword>
<proteinExistence type="predicted"/>
<gene>
    <name evidence="20" type="ORF">GCM10009843_29520</name>
</gene>
<reference evidence="21" key="1">
    <citation type="journal article" date="2019" name="Int. J. Syst. Evol. Microbiol.">
        <title>The Global Catalogue of Microorganisms (GCM) 10K type strain sequencing project: providing services to taxonomists for standard genome sequencing and annotation.</title>
        <authorList>
            <consortium name="The Broad Institute Genomics Platform"/>
            <consortium name="The Broad Institute Genome Sequencing Center for Infectious Disease"/>
            <person name="Wu L."/>
            <person name="Ma J."/>
        </authorList>
    </citation>
    <scope>NUCLEOTIDE SEQUENCE [LARGE SCALE GENOMIC DNA]</scope>
    <source>
        <strain evidence="21">JCM 16021</strain>
    </source>
</reference>
<keyword evidence="12" id="KW-0829">Tyrosine-protein kinase</keyword>
<dbReference type="Pfam" id="PF18998">
    <property type="entry name" value="Flg_new_2"/>
    <property type="match status" value="1"/>
</dbReference>
<keyword evidence="5" id="KW-0812">Transmembrane</keyword>
<evidence type="ECO:0000256" key="17">
    <source>
        <dbReference type="SAM" id="SignalP"/>
    </source>
</evidence>
<evidence type="ECO:0000256" key="7">
    <source>
        <dbReference type="ARBA" id="ARBA00022741"/>
    </source>
</evidence>
<keyword evidence="13" id="KW-1015">Disulfide bond</keyword>
<protein>
    <recommendedName>
        <fullName evidence="2">receptor protein-tyrosine kinase</fullName>
        <ecNumber evidence="2">2.7.10.1</ecNumber>
    </recommendedName>
</protein>
<dbReference type="Proteomes" id="UP001500575">
    <property type="component" value="Unassembled WGS sequence"/>
</dbReference>
<name>A0ABP5K9E0_9ACTN</name>
<accession>A0ABP5K9E0</accession>
<evidence type="ECO:0000259" key="19">
    <source>
        <dbReference type="Pfam" id="PF18998"/>
    </source>
</evidence>
<evidence type="ECO:0000256" key="3">
    <source>
        <dbReference type="ARBA" id="ARBA00022475"/>
    </source>
</evidence>
<dbReference type="InterPro" id="IPR055163">
    <property type="entry name" value="ALK/LTK-like_GRD"/>
</dbReference>
<evidence type="ECO:0000256" key="15">
    <source>
        <dbReference type="ARBA" id="ARBA00023180"/>
    </source>
</evidence>
<evidence type="ECO:0000313" key="21">
    <source>
        <dbReference type="Proteomes" id="UP001500575"/>
    </source>
</evidence>
<evidence type="ECO:0000256" key="10">
    <source>
        <dbReference type="ARBA" id="ARBA00022989"/>
    </source>
</evidence>
<evidence type="ECO:0000256" key="12">
    <source>
        <dbReference type="ARBA" id="ARBA00023137"/>
    </source>
</evidence>
<evidence type="ECO:0000259" key="18">
    <source>
        <dbReference type="Pfam" id="PF12810"/>
    </source>
</evidence>
<dbReference type="Pfam" id="PF12810">
    <property type="entry name" value="ALK_LTK_GRD"/>
    <property type="match status" value="1"/>
</dbReference>
<evidence type="ECO:0000256" key="6">
    <source>
        <dbReference type="ARBA" id="ARBA00022729"/>
    </source>
</evidence>
<evidence type="ECO:0000256" key="4">
    <source>
        <dbReference type="ARBA" id="ARBA00022679"/>
    </source>
</evidence>
<keyword evidence="4" id="KW-0808">Transferase</keyword>
<evidence type="ECO:0000256" key="9">
    <source>
        <dbReference type="ARBA" id="ARBA00022840"/>
    </source>
</evidence>
<feature type="domain" description="Bacterial repeat" evidence="19">
    <location>
        <begin position="266"/>
        <end position="341"/>
    </location>
</feature>
<keyword evidence="3" id="KW-1003">Cell membrane</keyword>
<dbReference type="EMBL" id="BAAAQQ010000013">
    <property type="protein sequence ID" value="GAA2128728.1"/>
    <property type="molecule type" value="Genomic_DNA"/>
</dbReference>
<feature type="compositionally biased region" description="Low complexity" evidence="16">
    <location>
        <begin position="166"/>
        <end position="175"/>
    </location>
</feature>
<keyword evidence="6 17" id="KW-0732">Signal</keyword>
<comment type="caution">
    <text evidence="20">The sequence shown here is derived from an EMBL/GenBank/DDBJ whole genome shotgun (WGS) entry which is preliminary data.</text>
</comment>
<keyword evidence="14" id="KW-0675">Receptor</keyword>
<evidence type="ECO:0000256" key="8">
    <source>
        <dbReference type="ARBA" id="ARBA00022777"/>
    </source>
</evidence>
<feature type="signal peptide" evidence="17">
    <location>
        <begin position="1"/>
        <end position="25"/>
    </location>
</feature>
<evidence type="ECO:0000256" key="13">
    <source>
        <dbReference type="ARBA" id="ARBA00023157"/>
    </source>
</evidence>
<evidence type="ECO:0000256" key="14">
    <source>
        <dbReference type="ARBA" id="ARBA00023170"/>
    </source>
</evidence>
<keyword evidence="7" id="KW-0547">Nucleotide-binding</keyword>
<evidence type="ECO:0000256" key="11">
    <source>
        <dbReference type="ARBA" id="ARBA00023136"/>
    </source>
</evidence>
<evidence type="ECO:0000256" key="16">
    <source>
        <dbReference type="SAM" id="MobiDB-lite"/>
    </source>
</evidence>
<keyword evidence="11" id="KW-0472">Membrane</keyword>
<feature type="domain" description="ALK/LTK-like glycine-rich" evidence="18">
    <location>
        <begin position="62"/>
        <end position="237"/>
    </location>
</feature>
<keyword evidence="21" id="KW-1185">Reference proteome</keyword>
<evidence type="ECO:0000313" key="20">
    <source>
        <dbReference type="EMBL" id="GAA2128728.1"/>
    </source>
</evidence>
<evidence type="ECO:0000256" key="2">
    <source>
        <dbReference type="ARBA" id="ARBA00011902"/>
    </source>
</evidence>
<feature type="chain" id="PRO_5046610924" description="receptor protein-tyrosine kinase" evidence="17">
    <location>
        <begin position="26"/>
        <end position="454"/>
    </location>
</feature>
<feature type="region of interest" description="Disordered" evidence="16">
    <location>
        <begin position="158"/>
        <end position="215"/>
    </location>
</feature>
<dbReference type="EC" id="2.7.10.1" evidence="2"/>
<organism evidence="20 21">
    <name type="scientific">Nocardioides bigeumensis</name>
    <dbReference type="NCBI Taxonomy" id="433657"/>
    <lineage>
        <taxon>Bacteria</taxon>
        <taxon>Bacillati</taxon>
        <taxon>Actinomycetota</taxon>
        <taxon>Actinomycetes</taxon>
        <taxon>Propionibacteriales</taxon>
        <taxon>Nocardioidaceae</taxon>
        <taxon>Nocardioides</taxon>
    </lineage>
</organism>
<sequence>MSPSRPLHTVLAASLLGAGITLVSAAPSPAVPVAPTPQVVTFDHTGSNQSWTVPDGVIEATFDLYGAQGGGEGNGGLGGRATATLSLIPGDVITIVVGGAGEHPGIPSSFNGGGDGWHSGGGASDVRIGGLGLADRVLVAGGGGGAASLCFGPDNWGGNGGETGEDGASGSPCTGTPGGGATADAGGQNSTDNTLDGLAGQGGGRDSEAGMVSSSGGGGGWYGGAGAISAAAGGGSSHGPAGTLFETGVRSAQGQVTVTFTPSEKLTVSRVGAGSVTSAPAGIDCGTRCTAMFDQNTDVTLTATPASGATFSGWSGDCSGTGPCTMRLDEARAVTATFAAIVQQGTPEDPAPALSEVRVKPGKFTSDRRTKVTLRWRVSEAVDVRVRLRQVCQGEVCGRYDAVRGTAPTGAGSYRLRRDLNPAKLRPGRYRLTLVAIDTVGQRDRERVHFRVRR</sequence>
<evidence type="ECO:0000256" key="5">
    <source>
        <dbReference type="ARBA" id="ARBA00022692"/>
    </source>
</evidence>
<keyword evidence="8" id="KW-0418">Kinase</keyword>
<keyword evidence="10" id="KW-1133">Transmembrane helix</keyword>
<evidence type="ECO:0000256" key="1">
    <source>
        <dbReference type="ARBA" id="ARBA00004251"/>
    </source>
</evidence>
<comment type="subcellular location">
    <subcellularLocation>
        <location evidence="1">Cell membrane</location>
        <topology evidence="1">Single-pass type I membrane protein</topology>
    </subcellularLocation>
</comment>
<dbReference type="InterPro" id="IPR044060">
    <property type="entry name" value="Bacterial_rp_domain"/>
</dbReference>
<keyword evidence="9" id="KW-0067">ATP-binding</keyword>